<dbReference type="SUPFAM" id="SSF55724">
    <property type="entry name" value="Mog1p/PsbP-like"/>
    <property type="match status" value="1"/>
</dbReference>
<dbReference type="GO" id="GO:0019898">
    <property type="term" value="C:extrinsic component of membrane"/>
    <property type="evidence" value="ECO:0007669"/>
    <property type="project" value="InterPro"/>
</dbReference>
<dbReference type="GO" id="GO:0009654">
    <property type="term" value="C:photosystem II oxygen evolving complex"/>
    <property type="evidence" value="ECO:0007669"/>
    <property type="project" value="InterPro"/>
</dbReference>
<dbReference type="EMBL" id="JAIWQS010000006">
    <property type="protein sequence ID" value="KAJ8762335.1"/>
    <property type="molecule type" value="Genomic_DNA"/>
</dbReference>
<proteinExistence type="predicted"/>
<dbReference type="Proteomes" id="UP001159364">
    <property type="component" value="Linkage Group LG06"/>
</dbReference>
<dbReference type="GO" id="GO:0005509">
    <property type="term" value="F:calcium ion binding"/>
    <property type="evidence" value="ECO:0007669"/>
    <property type="project" value="InterPro"/>
</dbReference>
<dbReference type="AlphaFoldDB" id="A0AAV8T7V3"/>
<accession>A0AAV8T7V3</accession>
<feature type="domain" description="PsbP C-terminal" evidence="1">
    <location>
        <begin position="108"/>
        <end position="264"/>
    </location>
</feature>
<organism evidence="2 3">
    <name type="scientific">Erythroxylum novogranatense</name>
    <dbReference type="NCBI Taxonomy" id="1862640"/>
    <lineage>
        <taxon>Eukaryota</taxon>
        <taxon>Viridiplantae</taxon>
        <taxon>Streptophyta</taxon>
        <taxon>Embryophyta</taxon>
        <taxon>Tracheophyta</taxon>
        <taxon>Spermatophyta</taxon>
        <taxon>Magnoliopsida</taxon>
        <taxon>eudicotyledons</taxon>
        <taxon>Gunneridae</taxon>
        <taxon>Pentapetalae</taxon>
        <taxon>rosids</taxon>
        <taxon>fabids</taxon>
        <taxon>Malpighiales</taxon>
        <taxon>Erythroxylaceae</taxon>
        <taxon>Erythroxylum</taxon>
    </lineage>
</organism>
<evidence type="ECO:0000259" key="1">
    <source>
        <dbReference type="Pfam" id="PF01789"/>
    </source>
</evidence>
<sequence>MASISSPYHWPCNCYLFTSSTNYTTLSSSTSTANNKTYLDLKRKHQVLSCKSLLEEEQRQSQESLYSCFELPSISPGRREALFNMTFTAFNFPAIISNALAGIDVTENFSVYTDDVNKFQISVPNDWQVGSGEPAGFKSVTAFYPEEDSSNSSVSVVITGLGPDFTRMESFGKVDAFAETLVSGLDRSWKRPPGVAAKLIDCKSANGLYYIEYTLQNPGERRKHLFSVLGMAFNGWYNRLYTVTGQFVDEESEKYSSQIQKVASTNIDFVKTPFYCPISELKRTMHENDVNSKCFLLTCYCFPWFCRLFHPSGSFKEPKSIRFHTGCRQVSIFHPQFTCPRPKTNSWK</sequence>
<dbReference type="InterPro" id="IPR002683">
    <property type="entry name" value="PsbP_C"/>
</dbReference>
<dbReference type="InterPro" id="IPR016123">
    <property type="entry name" value="Mog1/PsbP_a/b/a-sand"/>
</dbReference>
<evidence type="ECO:0000313" key="2">
    <source>
        <dbReference type="EMBL" id="KAJ8762335.1"/>
    </source>
</evidence>
<protein>
    <recommendedName>
        <fullName evidence="1">PsbP C-terminal domain-containing protein</fullName>
    </recommendedName>
</protein>
<gene>
    <name evidence="2" type="ORF">K2173_007493</name>
</gene>
<evidence type="ECO:0000313" key="3">
    <source>
        <dbReference type="Proteomes" id="UP001159364"/>
    </source>
</evidence>
<dbReference type="PANTHER" id="PTHR31407:SF17">
    <property type="entry name" value="PSBP DOMAIN-CONTAINING PROTEIN 3, CHLOROPLASTIC"/>
    <property type="match status" value="1"/>
</dbReference>
<name>A0AAV8T7V3_9ROSI</name>
<keyword evidence="3" id="KW-1185">Reference proteome</keyword>
<reference evidence="2 3" key="1">
    <citation type="submission" date="2021-09" db="EMBL/GenBank/DDBJ databases">
        <title>Genomic insights and catalytic innovation underlie evolution of tropane alkaloids biosynthesis.</title>
        <authorList>
            <person name="Wang Y.-J."/>
            <person name="Tian T."/>
            <person name="Huang J.-P."/>
            <person name="Huang S.-X."/>
        </authorList>
    </citation>
    <scope>NUCLEOTIDE SEQUENCE [LARGE SCALE GENOMIC DNA]</scope>
    <source>
        <strain evidence="2">KIB-2018</strain>
        <tissue evidence="2">Leaf</tissue>
    </source>
</reference>
<comment type="caution">
    <text evidence="2">The sequence shown here is derived from an EMBL/GenBank/DDBJ whole genome shotgun (WGS) entry which is preliminary data.</text>
</comment>
<dbReference type="PANTHER" id="PTHR31407">
    <property type="match status" value="1"/>
</dbReference>
<dbReference type="GO" id="GO:0015979">
    <property type="term" value="P:photosynthesis"/>
    <property type="evidence" value="ECO:0007669"/>
    <property type="project" value="InterPro"/>
</dbReference>
<dbReference type="Gene3D" id="3.40.1000.10">
    <property type="entry name" value="Mog1/PsbP, alpha/beta/alpha sandwich"/>
    <property type="match status" value="1"/>
</dbReference>
<dbReference type="Pfam" id="PF01789">
    <property type="entry name" value="PsbP"/>
    <property type="match status" value="1"/>
</dbReference>